<protein>
    <submittedName>
        <fullName evidence="2">Uncharacterized protein</fullName>
    </submittedName>
</protein>
<dbReference type="eggNOG" id="ENOG502Z85G">
    <property type="taxonomic scope" value="Bacteria"/>
</dbReference>
<sequence length="357" mass="40629">MDSEFNKKREKPQRTESLHSITKSSLAATNSSCPFLLSTSSLLDHENPLVETRESKVRQWTRKLPVMNLFQSTQALLDVLALLNEQPLQEKHRVQLLDIYRTPINTMLLGFDPLHLRQLPIPPAQREQVAQNIARLPLMLADGYKTAIKQGYEGGREPKQDSILLLAAARACEQLGHAMLHHYRLPYPLPPRLYLELHQLYRYAEHYQVLDCIPHAAKRVDDGKNIAMAYKELMLLAIVEPSRLASDEIVPSYELLGKLPTHVRIAPPHASSGKMNSFMIDLSKDHPPKPFTSLEVSLKNENLRLFDTRSLLKRLGELLHQAESPSTIPVHLSNIQLLRRLIPYLNASYQRPSPGKP</sequence>
<feature type="compositionally biased region" description="Basic and acidic residues" evidence="1">
    <location>
        <begin position="1"/>
        <end position="17"/>
    </location>
</feature>
<organism evidence="2 3">
    <name type="scientific">Nitrosococcus watsoni (strain C-113)</name>
    <dbReference type="NCBI Taxonomy" id="105559"/>
    <lineage>
        <taxon>Bacteria</taxon>
        <taxon>Pseudomonadati</taxon>
        <taxon>Pseudomonadota</taxon>
        <taxon>Gammaproteobacteria</taxon>
        <taxon>Chromatiales</taxon>
        <taxon>Chromatiaceae</taxon>
        <taxon>Nitrosococcus</taxon>
    </lineage>
</organism>
<feature type="region of interest" description="Disordered" evidence="1">
    <location>
        <begin position="1"/>
        <end position="23"/>
    </location>
</feature>
<gene>
    <name evidence="2" type="ordered locus">Nwat_2096</name>
</gene>
<accession>D8K7Q2</accession>
<dbReference type="HOGENOM" id="CLU_775749_0_0_6"/>
<evidence type="ECO:0000313" key="3">
    <source>
        <dbReference type="Proteomes" id="UP000000393"/>
    </source>
</evidence>
<dbReference type="AlphaFoldDB" id="D8K7Q2"/>
<dbReference type="STRING" id="105559.Nwat_2096"/>
<evidence type="ECO:0000313" key="2">
    <source>
        <dbReference type="EMBL" id="ADJ28929.1"/>
    </source>
</evidence>
<keyword evidence="3" id="KW-1185">Reference proteome</keyword>
<dbReference type="KEGG" id="nwa:Nwat_2096"/>
<dbReference type="EMBL" id="CP002086">
    <property type="protein sequence ID" value="ADJ28929.1"/>
    <property type="molecule type" value="Genomic_DNA"/>
</dbReference>
<evidence type="ECO:0000256" key="1">
    <source>
        <dbReference type="SAM" id="MobiDB-lite"/>
    </source>
</evidence>
<proteinExistence type="predicted"/>
<name>D8K7Q2_NITWC</name>
<reference evidence="2 3" key="1">
    <citation type="submission" date="2010-06" db="EMBL/GenBank/DDBJ databases">
        <title>Complete sequence of chromosome of Nitrosococcus watsoni C-113.</title>
        <authorList>
            <consortium name="US DOE Joint Genome Institute"/>
            <person name="Lucas S."/>
            <person name="Copeland A."/>
            <person name="Lapidus A."/>
            <person name="Cheng J.-F."/>
            <person name="Bruce D."/>
            <person name="Goodwin L."/>
            <person name="Pitluck S."/>
            <person name="Malfatti S.A."/>
            <person name="Chain P.S.G."/>
            <person name="Land M."/>
            <person name="Hauser L."/>
            <person name="Kyrpides N."/>
            <person name="Ivanova N."/>
            <person name="Cambell M.A."/>
            <person name="Heidelberg J.F."/>
            <person name="Klotz M.G."/>
            <person name="Woyke T."/>
        </authorList>
    </citation>
    <scope>NUCLEOTIDE SEQUENCE [LARGE SCALE GENOMIC DNA]</scope>
    <source>
        <strain evidence="2 3">C-113</strain>
    </source>
</reference>
<dbReference type="Proteomes" id="UP000000393">
    <property type="component" value="Chromosome"/>
</dbReference>